<name>X1PV43_9ZZZZ</name>
<accession>X1PV43</accession>
<feature type="non-terminal residue" evidence="1">
    <location>
        <position position="44"/>
    </location>
</feature>
<sequence>MRDELREERTKALTGQIATMAEKVTALNDRLDHGLTGRTEMDIL</sequence>
<comment type="caution">
    <text evidence="1">The sequence shown here is derived from an EMBL/GenBank/DDBJ whole genome shotgun (WGS) entry which is preliminary data.</text>
</comment>
<organism evidence="1">
    <name type="scientific">marine sediment metagenome</name>
    <dbReference type="NCBI Taxonomy" id="412755"/>
    <lineage>
        <taxon>unclassified sequences</taxon>
        <taxon>metagenomes</taxon>
        <taxon>ecological metagenomes</taxon>
    </lineage>
</organism>
<gene>
    <name evidence="1" type="ORF">S12H4_00734</name>
</gene>
<reference evidence="1" key="1">
    <citation type="journal article" date="2014" name="Front. Microbiol.">
        <title>High frequency of phylogenetically diverse reductive dehalogenase-homologous genes in deep subseafloor sedimentary metagenomes.</title>
        <authorList>
            <person name="Kawai M."/>
            <person name="Futagami T."/>
            <person name="Toyoda A."/>
            <person name="Takaki Y."/>
            <person name="Nishi S."/>
            <person name="Hori S."/>
            <person name="Arai W."/>
            <person name="Tsubouchi T."/>
            <person name="Morono Y."/>
            <person name="Uchiyama I."/>
            <person name="Ito T."/>
            <person name="Fujiyama A."/>
            <person name="Inagaki F."/>
            <person name="Takami H."/>
        </authorList>
    </citation>
    <scope>NUCLEOTIDE SEQUENCE</scope>
    <source>
        <strain evidence="1">Expedition CK06-06</strain>
    </source>
</reference>
<dbReference type="EMBL" id="BARW01000108">
    <property type="protein sequence ID" value="GAI59713.1"/>
    <property type="molecule type" value="Genomic_DNA"/>
</dbReference>
<proteinExistence type="predicted"/>
<evidence type="ECO:0000313" key="1">
    <source>
        <dbReference type="EMBL" id="GAI59713.1"/>
    </source>
</evidence>
<dbReference type="AlphaFoldDB" id="X1PV43"/>
<protein>
    <submittedName>
        <fullName evidence="1">Uncharacterized protein</fullName>
    </submittedName>
</protein>